<feature type="domain" description="DUF7747" evidence="2">
    <location>
        <begin position="400"/>
        <end position="570"/>
    </location>
</feature>
<evidence type="ECO:0000313" key="3">
    <source>
        <dbReference type="EMBL" id="EFO96275.1"/>
    </source>
</evidence>
<protein>
    <recommendedName>
        <fullName evidence="2">DUF7747 domain-containing protein</fullName>
    </recommendedName>
</protein>
<name>E3M9J1_CAERE</name>
<dbReference type="HOGENOM" id="CLU_254869_0_0_1"/>
<gene>
    <name evidence="3" type="ORF">CRE_14679</name>
</gene>
<dbReference type="InParanoid" id="E3M9J1"/>
<feature type="domain" description="DUF7747" evidence="2">
    <location>
        <begin position="690"/>
        <end position="854"/>
    </location>
</feature>
<reference evidence="3" key="1">
    <citation type="submission" date="2007-07" db="EMBL/GenBank/DDBJ databases">
        <title>PCAP assembly of the Caenorhabditis remanei genome.</title>
        <authorList>
            <consortium name="The Caenorhabditis remanei Sequencing Consortium"/>
            <person name="Wilson R.K."/>
        </authorList>
    </citation>
    <scope>NUCLEOTIDE SEQUENCE [LARGE SCALE GENOMIC DNA]</scope>
    <source>
        <strain evidence="3">PB4641</strain>
    </source>
</reference>
<dbReference type="FunCoup" id="E3M9J1">
    <property type="interactions" value="455"/>
</dbReference>
<feature type="domain" description="DUF7747" evidence="2">
    <location>
        <begin position="180"/>
        <end position="361"/>
    </location>
</feature>
<dbReference type="PANTHER" id="PTHR31824:SF3">
    <property type="entry name" value="AAA DOMAIN-CONTAINING PROTEIN"/>
    <property type="match status" value="1"/>
</dbReference>
<feature type="region of interest" description="Disordered" evidence="1">
    <location>
        <begin position="487"/>
        <end position="514"/>
    </location>
</feature>
<feature type="region of interest" description="Disordered" evidence="1">
    <location>
        <begin position="1"/>
        <end position="78"/>
    </location>
</feature>
<feature type="compositionally biased region" description="Basic and acidic residues" evidence="1">
    <location>
        <begin position="58"/>
        <end position="78"/>
    </location>
</feature>
<feature type="domain" description="DUF7747" evidence="2">
    <location>
        <begin position="902"/>
        <end position="1069"/>
    </location>
</feature>
<dbReference type="Pfam" id="PF24927">
    <property type="entry name" value="DUF7747"/>
    <property type="match status" value="4"/>
</dbReference>
<dbReference type="InterPro" id="IPR056649">
    <property type="entry name" value="DUF7747"/>
</dbReference>
<dbReference type="Proteomes" id="UP000008281">
    <property type="component" value="Unassembled WGS sequence"/>
</dbReference>
<dbReference type="STRING" id="31234.E3M9J1"/>
<dbReference type="OMA" id="MEHEMIV"/>
<dbReference type="eggNOG" id="ENOG502TFXA">
    <property type="taxonomic scope" value="Eukaryota"/>
</dbReference>
<feature type="region of interest" description="Disordered" evidence="1">
    <location>
        <begin position="91"/>
        <end position="150"/>
    </location>
</feature>
<proteinExistence type="predicted"/>
<dbReference type="PANTHER" id="PTHR31824">
    <property type="entry name" value="PROTEIN CBG17809"/>
    <property type="match status" value="1"/>
</dbReference>
<keyword evidence="4" id="KW-1185">Reference proteome</keyword>
<feature type="compositionally biased region" description="Polar residues" evidence="1">
    <location>
        <begin position="1"/>
        <end position="10"/>
    </location>
</feature>
<evidence type="ECO:0000313" key="4">
    <source>
        <dbReference type="Proteomes" id="UP000008281"/>
    </source>
</evidence>
<organism evidence="4">
    <name type="scientific">Caenorhabditis remanei</name>
    <name type="common">Caenorhabditis vulgaris</name>
    <dbReference type="NCBI Taxonomy" id="31234"/>
    <lineage>
        <taxon>Eukaryota</taxon>
        <taxon>Metazoa</taxon>
        <taxon>Ecdysozoa</taxon>
        <taxon>Nematoda</taxon>
        <taxon>Chromadorea</taxon>
        <taxon>Rhabditida</taxon>
        <taxon>Rhabditina</taxon>
        <taxon>Rhabditomorpha</taxon>
        <taxon>Rhabditoidea</taxon>
        <taxon>Rhabditidae</taxon>
        <taxon>Peloderinae</taxon>
        <taxon>Caenorhabditis</taxon>
    </lineage>
</organism>
<dbReference type="OrthoDB" id="5801869at2759"/>
<evidence type="ECO:0000259" key="2">
    <source>
        <dbReference type="Pfam" id="PF24927"/>
    </source>
</evidence>
<dbReference type="EMBL" id="DS268430">
    <property type="protein sequence ID" value="EFO96275.1"/>
    <property type="molecule type" value="Genomic_DNA"/>
</dbReference>
<sequence>MPRKSSSSKETPPIEDTHARPRRNVRKNVLYNNADYELGHMETANSSSSKKTKAPVLDVEKPNLEKLKPDQKPKEIHITRDEDMDVAMEFEIPHDNDGPPVLGSVDDEDVEYGGMDDASEDEEAPDLEKNPLPKRRGRPRLPDGPKNRRKVQVNLTTHIPRVLPPTVTRATNRNQRIVKVFRDELEITPEGVAYAVVLDGCLTEFMRKEKIIEMLINADDYAQQFPTSKEQWFLPKPPRLPPLTTEKMCAVFYVDGQTCKNAKDISFDELRPWSFDSRNDSKSSKIKPNVRRHPVARLDGEFRIVKHETRLAEFHLTEYTARLPREQRLRKKVRLSRIVFGGVIFYLTRDNAIVGNVLIIYDYVREGNAPVPISLPHGNNRLRTAAMDDVDNAMETDTESPFEEDTYEGMRGGVYLKLRAGKLGWAHNKELLLDYMYNNQDLFNQVRNLNQSRPDLPPLIEDVGVFVYFVSSQYVTNQLHHAADGLSPWTTASQNEGDDMSRPSRVRSTKRPLYSESDGTLTLVRDQKEATDTTLFETMTTLARCNRVRKRVLYIQQNASRLLGNVCYIYEFLAIGPLPEIITSPENKPGHPTRYPKMEAHMISRQASYEDELQLIHPPITHKKEAPIMISSQESYDELVPDEDDMIMSKDMMESQVEEQLQYPDMLQNGYDAEFQEQDDPIDKAEKPEAYYDLVRELSTGHVYLTVRHKKIVTSLEHVLEWICNSNHVEERGVLNQTKPTHPPIVTNARAYAFFVAGTAIVPHDITKDDFSPWSHSGTEENPTCYRTKVRKMGVIVDPDTSIFMIKDGDYKDCPFHLVYLYSMNPRNPRLRKKIYYLMETESKMVISHSLILYDYNTSGDIVKLNAGLYKSLPKKMLRSTGQFDANDPTDEILVQEADRLSPFNLSPQQTVDGTYYLEVIDTEFWNDRNRQIQYLVNEPNIVAHLGCLNNKVPDLPPSISTRGMFAFFVNGEEVNCRLLTVDKLAPWSESSNSNSNITTTMRPKTAKTPLKLNNHGQLRVQRVSINDPTGCYQLHTYMATLPRCPRLRKKVVYVERNGRQCGHALIMYNYTEHGDPPQPLSSIQDWYSELEEPIREDIQQLSKSMTPGEVVKNIFELHGVHINPEWIHNLRHRTRLQDVMEPHVEEVVIEEHEMMVDGEIVIEQSEVIEASPIPTPSHFLEKPTPVTGYVRGNQRYEAMWRIAQKQYNDTHIDDTFDKLFRLLYEKDEQRLLHVISQQFNVNIIAGDMIEEEPMNFDDQMTGHFQEAEFVPTDDVAMNEQLDDNSIPFT</sequence>
<evidence type="ECO:0000256" key="1">
    <source>
        <dbReference type="SAM" id="MobiDB-lite"/>
    </source>
</evidence>
<accession>E3M9J1</accession>